<feature type="transmembrane region" description="Helical" evidence="1">
    <location>
        <begin position="35"/>
        <end position="54"/>
    </location>
</feature>
<protein>
    <submittedName>
        <fullName evidence="2">Uncharacterized protein</fullName>
    </submittedName>
</protein>
<gene>
    <name evidence="2" type="ORF">SDC9_55818</name>
</gene>
<sequence length="121" mass="12786">MKAGKIVAIIAAVVLILFGALMVLGATNRESGSMGWLPIGIVFIAVGLVIIYFASKQAAKTPDTNITLNVDLPGNVKMDTIKCQSCGGVLSPKDITMVAGAPMVTCPYCHTSYQLTEDPKW</sequence>
<name>A0A644X036_9ZZZZ</name>
<dbReference type="AlphaFoldDB" id="A0A644X036"/>
<accession>A0A644X036</accession>
<evidence type="ECO:0000313" key="2">
    <source>
        <dbReference type="EMBL" id="MPM09500.1"/>
    </source>
</evidence>
<organism evidence="2">
    <name type="scientific">bioreactor metagenome</name>
    <dbReference type="NCBI Taxonomy" id="1076179"/>
    <lineage>
        <taxon>unclassified sequences</taxon>
        <taxon>metagenomes</taxon>
        <taxon>ecological metagenomes</taxon>
    </lineage>
</organism>
<keyword evidence="1" id="KW-1133">Transmembrane helix</keyword>
<comment type="caution">
    <text evidence="2">The sequence shown here is derived from an EMBL/GenBank/DDBJ whole genome shotgun (WGS) entry which is preliminary data.</text>
</comment>
<reference evidence="2" key="1">
    <citation type="submission" date="2019-08" db="EMBL/GenBank/DDBJ databases">
        <authorList>
            <person name="Kucharzyk K."/>
            <person name="Murdoch R.W."/>
            <person name="Higgins S."/>
            <person name="Loffler F."/>
        </authorList>
    </citation>
    <scope>NUCLEOTIDE SEQUENCE</scope>
</reference>
<evidence type="ECO:0000256" key="1">
    <source>
        <dbReference type="SAM" id="Phobius"/>
    </source>
</evidence>
<dbReference type="EMBL" id="VSSQ01001577">
    <property type="protein sequence ID" value="MPM09500.1"/>
    <property type="molecule type" value="Genomic_DNA"/>
</dbReference>
<proteinExistence type="predicted"/>
<keyword evidence="1" id="KW-0472">Membrane</keyword>
<keyword evidence="1" id="KW-0812">Transmembrane</keyword>